<dbReference type="Pfam" id="PF17101">
    <property type="entry name" value="Stealth_CR1"/>
    <property type="match status" value="1"/>
</dbReference>
<comment type="caution">
    <text evidence="12">The sequence shown here is derived from an EMBL/GenBank/DDBJ whole genome shotgun (WGS) entry which is preliminary data.</text>
</comment>
<dbReference type="InterPro" id="IPR000800">
    <property type="entry name" value="Notch_dom"/>
</dbReference>
<evidence type="ECO:0000256" key="10">
    <source>
        <dbReference type="SAM" id="SignalP"/>
    </source>
</evidence>
<evidence type="ECO:0000313" key="13">
    <source>
        <dbReference type="Proteomes" id="UP001516400"/>
    </source>
</evidence>
<evidence type="ECO:0000256" key="1">
    <source>
        <dbReference type="ARBA" id="ARBA00007583"/>
    </source>
</evidence>
<evidence type="ECO:0000256" key="7">
    <source>
        <dbReference type="ARBA" id="ARBA00023157"/>
    </source>
</evidence>
<keyword evidence="3" id="KW-0812">Transmembrane</keyword>
<dbReference type="EMBL" id="JABFTP020000042">
    <property type="protein sequence ID" value="KAL3270725.1"/>
    <property type="molecule type" value="Genomic_DNA"/>
</dbReference>
<dbReference type="GO" id="GO:0012505">
    <property type="term" value="C:endomembrane system"/>
    <property type="evidence" value="ECO:0007669"/>
    <property type="project" value="UniProtKB-SubCell"/>
</dbReference>
<proteinExistence type="inferred from homology"/>
<comment type="subcellular location">
    <subcellularLocation>
        <location evidence="9">Endomembrane system</location>
        <topology evidence="9">Single-pass type I membrane protein</topology>
    </subcellularLocation>
</comment>
<dbReference type="InterPro" id="IPR031358">
    <property type="entry name" value="Stealth_CR1"/>
</dbReference>
<evidence type="ECO:0000256" key="6">
    <source>
        <dbReference type="ARBA" id="ARBA00023136"/>
    </source>
</evidence>
<evidence type="ECO:0000259" key="11">
    <source>
        <dbReference type="PROSITE" id="PS50258"/>
    </source>
</evidence>
<keyword evidence="2" id="KW-0808">Transferase</keyword>
<dbReference type="SUPFAM" id="SSF90193">
    <property type="entry name" value="Notch domain"/>
    <property type="match status" value="1"/>
</dbReference>
<dbReference type="InterPro" id="IPR035993">
    <property type="entry name" value="Notch-like_dom_sf"/>
</dbReference>
<dbReference type="InterPro" id="IPR031357">
    <property type="entry name" value="Stealth_CR3"/>
</dbReference>
<dbReference type="InterPro" id="IPR047141">
    <property type="entry name" value="Stealth"/>
</dbReference>
<evidence type="ECO:0000256" key="9">
    <source>
        <dbReference type="ARBA" id="ARBA00046288"/>
    </source>
</evidence>
<dbReference type="PANTHER" id="PTHR24045:SF0">
    <property type="entry name" value="N-ACETYLGLUCOSAMINE-1-PHOSPHOTRANSFERASE SUBUNITS ALPHA_BETA"/>
    <property type="match status" value="1"/>
</dbReference>
<dbReference type="Pfam" id="PF11380">
    <property type="entry name" value="Stealth_CR2"/>
    <property type="match status" value="2"/>
</dbReference>
<dbReference type="SMART" id="SM00004">
    <property type="entry name" value="NL"/>
    <property type="match status" value="1"/>
</dbReference>
<comment type="similarity">
    <text evidence="1">Belongs to the stealth family.</text>
</comment>
<accession>A0ABD2MX09</accession>
<dbReference type="PANTHER" id="PTHR24045">
    <property type="match status" value="1"/>
</dbReference>
<gene>
    <name evidence="12" type="ORF">HHI36_021251</name>
</gene>
<dbReference type="InterPro" id="IPR021520">
    <property type="entry name" value="Stealth_CR2"/>
</dbReference>
<dbReference type="AlphaFoldDB" id="A0ABD2MX09"/>
<keyword evidence="5" id="KW-1133">Transmembrane helix</keyword>
<keyword evidence="8" id="KW-0325">Glycoprotein</keyword>
<dbReference type="Pfam" id="PF17103">
    <property type="entry name" value="Stealth_CR4"/>
    <property type="match status" value="1"/>
</dbReference>
<keyword evidence="13" id="KW-1185">Reference proteome</keyword>
<keyword evidence="10" id="KW-0732">Signal</keyword>
<evidence type="ECO:0000256" key="4">
    <source>
        <dbReference type="ARBA" id="ARBA00022737"/>
    </source>
</evidence>
<keyword evidence="7" id="KW-1015">Disulfide bond</keyword>
<organism evidence="12 13">
    <name type="scientific">Cryptolaemus montrouzieri</name>
    <dbReference type="NCBI Taxonomy" id="559131"/>
    <lineage>
        <taxon>Eukaryota</taxon>
        <taxon>Metazoa</taxon>
        <taxon>Ecdysozoa</taxon>
        <taxon>Arthropoda</taxon>
        <taxon>Hexapoda</taxon>
        <taxon>Insecta</taxon>
        <taxon>Pterygota</taxon>
        <taxon>Neoptera</taxon>
        <taxon>Endopterygota</taxon>
        <taxon>Coleoptera</taxon>
        <taxon>Polyphaga</taxon>
        <taxon>Cucujiformia</taxon>
        <taxon>Coccinelloidea</taxon>
        <taxon>Coccinellidae</taxon>
        <taxon>Scymninae</taxon>
        <taxon>Scymnini</taxon>
        <taxon>Cryptolaemus</taxon>
    </lineage>
</organism>
<evidence type="ECO:0000256" key="3">
    <source>
        <dbReference type="ARBA" id="ARBA00022692"/>
    </source>
</evidence>
<dbReference type="Pfam" id="PF00066">
    <property type="entry name" value="Notch"/>
    <property type="match status" value="1"/>
</dbReference>
<dbReference type="GO" id="GO:0016740">
    <property type="term" value="F:transferase activity"/>
    <property type="evidence" value="ECO:0007669"/>
    <property type="project" value="UniProtKB-KW"/>
</dbReference>
<evidence type="ECO:0000256" key="5">
    <source>
        <dbReference type="ARBA" id="ARBA00022989"/>
    </source>
</evidence>
<evidence type="ECO:0000256" key="8">
    <source>
        <dbReference type="ARBA" id="ARBA00023180"/>
    </source>
</evidence>
<keyword evidence="6" id="KW-0472">Membrane</keyword>
<sequence>MHFLLISFHICEVFLHIFPGFYKQCPEKERIDVVYTWVNGSDPIFLEKLKNYLKTKNIIIEKKILGQRFDDKHELKFSLRSLEKYAPWINHVYIVTNGQIPYWLNLDYEKLLYPAIESHLHRIQGLSKKFLYFNDDVFLGQPVYLEDFISSNNGYMLYLSYPLGLCAPNCFWAYVADDQCDEACNNYDCQYDGGDCEKQHDTDQDEYNYSLAEYNRNDSSAILRYNRKIQSFNEDLHDQFKINLTRFKIPKEVPEKKNFSVIVEAYNDKVIQNEKIKRKRFKRKQRKLRVMKYLRRDNKESRTFNATKCAYAASLQHSNRIFNAKYGFMPRAVPSHTPILIDKDIMESLQKKLFKEILITSKNRFRNSDDLQFAFSYFDLFDTDSSGTWADREIRTLLTRIYQLPLSYTIVEHFESILMNCSEKKTYKRVKAPEYERYSDSRMPTITKELVLDCPKLGEMLISHFGGNKKYKYQIVKEVGNQYLYFIQLNSNVTDVVGHLDDIRSEPRKFICLNDNLDHTKTVENEFITSVIYDFYMSFFPFPSKFELPKEYRNRFLHIDELNEWKYHHFKVKLFIYFVALFIFT</sequence>
<dbReference type="Proteomes" id="UP001516400">
    <property type="component" value="Unassembled WGS sequence"/>
</dbReference>
<reference evidence="12 13" key="1">
    <citation type="journal article" date="2021" name="BMC Biol.">
        <title>Horizontally acquired antibacterial genes associated with adaptive radiation of ladybird beetles.</title>
        <authorList>
            <person name="Li H.S."/>
            <person name="Tang X.F."/>
            <person name="Huang Y.H."/>
            <person name="Xu Z.Y."/>
            <person name="Chen M.L."/>
            <person name="Du X.Y."/>
            <person name="Qiu B.Y."/>
            <person name="Chen P.T."/>
            <person name="Zhang W."/>
            <person name="Slipinski A."/>
            <person name="Escalona H.E."/>
            <person name="Waterhouse R.M."/>
            <person name="Zwick A."/>
            <person name="Pang H."/>
        </authorList>
    </citation>
    <scope>NUCLEOTIDE SEQUENCE [LARGE SCALE GENOMIC DNA]</scope>
    <source>
        <strain evidence="12">SYSU2018</strain>
    </source>
</reference>
<dbReference type="Gene3D" id="3.30.300.320">
    <property type="match status" value="1"/>
</dbReference>
<keyword evidence="4" id="KW-0677">Repeat</keyword>
<evidence type="ECO:0000313" key="12">
    <source>
        <dbReference type="EMBL" id="KAL3270725.1"/>
    </source>
</evidence>
<dbReference type="PROSITE" id="PS50258">
    <property type="entry name" value="LNR"/>
    <property type="match status" value="1"/>
</dbReference>
<protein>
    <recommendedName>
        <fullName evidence="11">LNR domain-containing protein</fullName>
    </recommendedName>
</protein>
<dbReference type="InterPro" id="IPR031356">
    <property type="entry name" value="Stealth_CR4"/>
</dbReference>
<evidence type="ECO:0000256" key="2">
    <source>
        <dbReference type="ARBA" id="ARBA00022679"/>
    </source>
</evidence>
<dbReference type="Pfam" id="PF17102">
    <property type="entry name" value="Stealth_CR3"/>
    <property type="match status" value="1"/>
</dbReference>
<feature type="chain" id="PRO_5044856086" description="LNR domain-containing protein" evidence="10">
    <location>
        <begin position="16"/>
        <end position="585"/>
    </location>
</feature>
<feature type="signal peptide" evidence="10">
    <location>
        <begin position="1"/>
        <end position="15"/>
    </location>
</feature>
<name>A0ABD2MX09_9CUCU</name>
<feature type="domain" description="LNR" evidence="11">
    <location>
        <begin position="166"/>
        <end position="208"/>
    </location>
</feature>